<organism evidence="5 6">
    <name type="scientific">Piscinibacter aquaticus</name>
    <dbReference type="NCBI Taxonomy" id="392597"/>
    <lineage>
        <taxon>Bacteria</taxon>
        <taxon>Pseudomonadati</taxon>
        <taxon>Pseudomonadota</taxon>
        <taxon>Betaproteobacteria</taxon>
        <taxon>Burkholderiales</taxon>
        <taxon>Sphaerotilaceae</taxon>
        <taxon>Piscinibacter</taxon>
    </lineage>
</organism>
<keyword evidence="6" id="KW-1185">Reference proteome</keyword>
<dbReference type="PANTHER" id="PTHR10434">
    <property type="entry name" value="1-ACYL-SN-GLYCEROL-3-PHOSPHATE ACYLTRANSFERASE"/>
    <property type="match status" value="1"/>
</dbReference>
<feature type="domain" description="Phospholipid/glycerol acyltransferase" evidence="4">
    <location>
        <begin position="24"/>
        <end position="138"/>
    </location>
</feature>
<protein>
    <recommendedName>
        <fullName evidence="4">Phospholipid/glycerol acyltransferase domain-containing protein</fullName>
    </recommendedName>
</protein>
<evidence type="ECO:0000259" key="4">
    <source>
        <dbReference type="SMART" id="SM00563"/>
    </source>
</evidence>
<sequence>MARAALRLAGWRVVFDGLPAAQGVAIAYPHTSNWDFVFGILAKWAIGLPATFWGKDSLFRVPLLGPWMRWLGGVPVDRQNASGIVGQMAQALKDARAEGRFLWLVLAPEGTRSAGEGWRSGFYHVATAADVPLALIFFDYERRELGFRRFLQLSGDPAADMAAIAQGFGAFHGCRPRNAAPIRFKP</sequence>
<reference evidence="5 6" key="1">
    <citation type="submission" date="2019-08" db="EMBL/GenBank/DDBJ databases">
        <authorList>
            <person name="Khan S.A."/>
            <person name="Jeon C.O."/>
            <person name="Jeong S.E."/>
        </authorList>
    </citation>
    <scope>NUCLEOTIDE SEQUENCE [LARGE SCALE GENOMIC DNA]</scope>
    <source>
        <strain evidence="6">IMCC1728</strain>
    </source>
</reference>
<dbReference type="GO" id="GO:0003841">
    <property type="term" value="F:1-acylglycerol-3-phosphate O-acyltransferase activity"/>
    <property type="evidence" value="ECO:0007669"/>
    <property type="project" value="TreeGrafter"/>
</dbReference>
<accession>A0A5C6U3A4</accession>
<evidence type="ECO:0000256" key="2">
    <source>
        <dbReference type="ARBA" id="ARBA00022679"/>
    </source>
</evidence>
<dbReference type="AlphaFoldDB" id="A0A5C6U3A4"/>
<evidence type="ECO:0000256" key="1">
    <source>
        <dbReference type="ARBA" id="ARBA00005189"/>
    </source>
</evidence>
<gene>
    <name evidence="5" type="ORF">FSC37_04630</name>
</gene>
<dbReference type="GO" id="GO:0006654">
    <property type="term" value="P:phosphatidic acid biosynthetic process"/>
    <property type="evidence" value="ECO:0007669"/>
    <property type="project" value="TreeGrafter"/>
</dbReference>
<dbReference type="Pfam" id="PF01553">
    <property type="entry name" value="Acyltransferase"/>
    <property type="match status" value="1"/>
</dbReference>
<name>A0A5C6U3A4_9BURK</name>
<comment type="caution">
    <text evidence="5">The sequence shown here is derived from an EMBL/GenBank/DDBJ whole genome shotgun (WGS) entry which is preliminary data.</text>
</comment>
<evidence type="ECO:0000313" key="6">
    <source>
        <dbReference type="Proteomes" id="UP000321832"/>
    </source>
</evidence>
<evidence type="ECO:0000256" key="3">
    <source>
        <dbReference type="ARBA" id="ARBA00023315"/>
    </source>
</evidence>
<dbReference type="PANTHER" id="PTHR10434:SF9">
    <property type="entry name" value="PHOSPHOLIPID_GLYCEROL ACYLTRANSFERASE DOMAIN-CONTAINING PROTEIN"/>
    <property type="match status" value="1"/>
</dbReference>
<evidence type="ECO:0000313" key="5">
    <source>
        <dbReference type="EMBL" id="TXC67453.1"/>
    </source>
</evidence>
<comment type="pathway">
    <text evidence="1">Lipid metabolism.</text>
</comment>
<dbReference type="SMART" id="SM00563">
    <property type="entry name" value="PlsC"/>
    <property type="match status" value="1"/>
</dbReference>
<proteinExistence type="predicted"/>
<keyword evidence="3" id="KW-0012">Acyltransferase</keyword>
<dbReference type="Proteomes" id="UP000321832">
    <property type="component" value="Unassembled WGS sequence"/>
</dbReference>
<dbReference type="InterPro" id="IPR002123">
    <property type="entry name" value="Plipid/glycerol_acylTrfase"/>
</dbReference>
<dbReference type="EMBL" id="VOPW01000001">
    <property type="protein sequence ID" value="TXC67453.1"/>
    <property type="molecule type" value="Genomic_DNA"/>
</dbReference>
<dbReference type="SUPFAM" id="SSF69593">
    <property type="entry name" value="Glycerol-3-phosphate (1)-acyltransferase"/>
    <property type="match status" value="1"/>
</dbReference>
<keyword evidence="2" id="KW-0808">Transferase</keyword>